<gene>
    <name evidence="1" type="ordered locus">Os09g0347750</name>
    <name evidence="1" type="ORF">OSNPB_090347750</name>
</gene>
<accession>A0A0P0XMH9</accession>
<dbReference type="InParanoid" id="A0A0P0XMH9"/>
<evidence type="ECO:0000313" key="1">
    <source>
        <dbReference type="EMBL" id="BAT07621.1"/>
    </source>
</evidence>
<keyword evidence="2" id="KW-1185">Reference proteome</keyword>
<sequence>MMVTASRIPVPEPIAPMKSARTVNAPMHTPPNAAAVGMYLFNSFCKFDSRWPGITICCSFNCLATSFADEPDTSIHVFEKRAQADSMNTT</sequence>
<dbReference type="EMBL" id="AP014965">
    <property type="protein sequence ID" value="BAT07621.1"/>
    <property type="molecule type" value="Genomic_DNA"/>
</dbReference>
<reference evidence="1 2" key="3">
    <citation type="journal article" date="2013" name="Rice">
        <title>Improvement of the Oryza sativa Nipponbare reference genome using next generation sequence and optical map data.</title>
        <authorList>
            <person name="Kawahara Y."/>
            <person name="de la Bastide M."/>
            <person name="Hamilton J.P."/>
            <person name="Kanamori H."/>
            <person name="McCombie W.R."/>
            <person name="Ouyang S."/>
            <person name="Schwartz D.C."/>
            <person name="Tanaka T."/>
            <person name="Wu J."/>
            <person name="Zhou S."/>
            <person name="Childs K.L."/>
            <person name="Davidson R.M."/>
            <person name="Lin H."/>
            <person name="Quesada-Ocampo L."/>
            <person name="Vaillancourt B."/>
            <person name="Sakai H."/>
            <person name="Lee S.S."/>
            <person name="Kim J."/>
            <person name="Numa H."/>
            <person name="Itoh T."/>
            <person name="Buell C.R."/>
            <person name="Matsumoto T."/>
        </authorList>
    </citation>
    <scope>NUCLEOTIDE SEQUENCE [LARGE SCALE GENOMIC DNA]</scope>
    <source>
        <strain evidence="2">cv. Nipponbare</strain>
    </source>
</reference>
<dbReference type="Gramene" id="Os09t0347750-00">
    <property type="protein sequence ID" value="Os09t0347750-00"/>
    <property type="gene ID" value="Os09g0347750"/>
</dbReference>
<reference evidence="1 2" key="2">
    <citation type="journal article" date="2013" name="Plant Cell Physiol.">
        <title>Rice Annotation Project Database (RAP-DB): an integrative and interactive database for rice genomics.</title>
        <authorList>
            <person name="Sakai H."/>
            <person name="Lee S.S."/>
            <person name="Tanaka T."/>
            <person name="Numa H."/>
            <person name="Kim J."/>
            <person name="Kawahara Y."/>
            <person name="Wakimoto H."/>
            <person name="Yang C.C."/>
            <person name="Iwamoto M."/>
            <person name="Abe T."/>
            <person name="Yamada Y."/>
            <person name="Muto A."/>
            <person name="Inokuchi H."/>
            <person name="Ikemura T."/>
            <person name="Matsumoto T."/>
            <person name="Sasaki T."/>
            <person name="Itoh T."/>
        </authorList>
    </citation>
    <scope>NUCLEOTIDE SEQUENCE [LARGE SCALE GENOMIC DNA]</scope>
    <source>
        <strain evidence="2">cv. Nipponbare</strain>
    </source>
</reference>
<dbReference type="Proteomes" id="UP000059680">
    <property type="component" value="Chromosome 9"/>
</dbReference>
<organism evidence="1 2">
    <name type="scientific">Oryza sativa subsp. japonica</name>
    <name type="common">Rice</name>
    <dbReference type="NCBI Taxonomy" id="39947"/>
    <lineage>
        <taxon>Eukaryota</taxon>
        <taxon>Viridiplantae</taxon>
        <taxon>Streptophyta</taxon>
        <taxon>Embryophyta</taxon>
        <taxon>Tracheophyta</taxon>
        <taxon>Spermatophyta</taxon>
        <taxon>Magnoliopsida</taxon>
        <taxon>Liliopsida</taxon>
        <taxon>Poales</taxon>
        <taxon>Poaceae</taxon>
        <taxon>BOP clade</taxon>
        <taxon>Oryzoideae</taxon>
        <taxon>Oryzeae</taxon>
        <taxon>Oryzinae</taxon>
        <taxon>Oryza</taxon>
        <taxon>Oryza sativa</taxon>
    </lineage>
</organism>
<protein>
    <submittedName>
        <fullName evidence="1">Os09g0347750 protein</fullName>
    </submittedName>
</protein>
<reference evidence="2" key="1">
    <citation type="journal article" date="2005" name="Nature">
        <title>The map-based sequence of the rice genome.</title>
        <authorList>
            <consortium name="International rice genome sequencing project (IRGSP)"/>
            <person name="Matsumoto T."/>
            <person name="Wu J."/>
            <person name="Kanamori H."/>
            <person name="Katayose Y."/>
            <person name="Fujisawa M."/>
            <person name="Namiki N."/>
            <person name="Mizuno H."/>
            <person name="Yamamoto K."/>
            <person name="Antonio B.A."/>
            <person name="Baba T."/>
            <person name="Sakata K."/>
            <person name="Nagamura Y."/>
            <person name="Aoki H."/>
            <person name="Arikawa K."/>
            <person name="Arita K."/>
            <person name="Bito T."/>
            <person name="Chiden Y."/>
            <person name="Fujitsuka N."/>
            <person name="Fukunaka R."/>
            <person name="Hamada M."/>
            <person name="Harada C."/>
            <person name="Hayashi A."/>
            <person name="Hijishita S."/>
            <person name="Honda M."/>
            <person name="Hosokawa S."/>
            <person name="Ichikawa Y."/>
            <person name="Idonuma A."/>
            <person name="Iijima M."/>
            <person name="Ikeda M."/>
            <person name="Ikeno M."/>
            <person name="Ito K."/>
            <person name="Ito S."/>
            <person name="Ito T."/>
            <person name="Ito Y."/>
            <person name="Ito Y."/>
            <person name="Iwabuchi A."/>
            <person name="Kamiya K."/>
            <person name="Karasawa W."/>
            <person name="Kurita K."/>
            <person name="Katagiri S."/>
            <person name="Kikuta A."/>
            <person name="Kobayashi H."/>
            <person name="Kobayashi N."/>
            <person name="Machita K."/>
            <person name="Maehara T."/>
            <person name="Masukawa M."/>
            <person name="Mizubayashi T."/>
            <person name="Mukai Y."/>
            <person name="Nagasaki H."/>
            <person name="Nagata Y."/>
            <person name="Naito S."/>
            <person name="Nakashima M."/>
            <person name="Nakama Y."/>
            <person name="Nakamichi Y."/>
            <person name="Nakamura M."/>
            <person name="Meguro A."/>
            <person name="Negishi M."/>
            <person name="Ohta I."/>
            <person name="Ohta T."/>
            <person name="Okamoto M."/>
            <person name="Ono N."/>
            <person name="Saji S."/>
            <person name="Sakaguchi M."/>
            <person name="Sakai K."/>
            <person name="Shibata M."/>
            <person name="Shimokawa T."/>
            <person name="Song J."/>
            <person name="Takazaki Y."/>
            <person name="Terasawa K."/>
            <person name="Tsugane M."/>
            <person name="Tsuji K."/>
            <person name="Ueda S."/>
            <person name="Waki K."/>
            <person name="Yamagata H."/>
            <person name="Yamamoto M."/>
            <person name="Yamamoto S."/>
            <person name="Yamane H."/>
            <person name="Yoshiki S."/>
            <person name="Yoshihara R."/>
            <person name="Yukawa K."/>
            <person name="Zhong H."/>
            <person name="Yano M."/>
            <person name="Yuan Q."/>
            <person name="Ouyang S."/>
            <person name="Liu J."/>
            <person name="Jones K.M."/>
            <person name="Gansberger K."/>
            <person name="Moffat K."/>
            <person name="Hill J."/>
            <person name="Bera J."/>
            <person name="Fadrosh D."/>
            <person name="Jin S."/>
            <person name="Johri S."/>
            <person name="Kim M."/>
            <person name="Overton L."/>
            <person name="Reardon M."/>
            <person name="Tsitrin T."/>
            <person name="Vuong H."/>
            <person name="Weaver B."/>
            <person name="Ciecko A."/>
            <person name="Tallon L."/>
            <person name="Jackson J."/>
            <person name="Pai G."/>
            <person name="Aken S.V."/>
            <person name="Utterback T."/>
            <person name="Reidmuller S."/>
            <person name="Feldblyum T."/>
            <person name="Hsiao J."/>
            <person name="Zismann V."/>
            <person name="Iobst S."/>
            <person name="de Vazeille A.R."/>
            <person name="Buell C.R."/>
            <person name="Ying K."/>
            <person name="Li Y."/>
            <person name="Lu T."/>
            <person name="Huang Y."/>
            <person name="Zhao Q."/>
            <person name="Feng Q."/>
            <person name="Zhang L."/>
            <person name="Zhu J."/>
            <person name="Weng Q."/>
            <person name="Mu J."/>
            <person name="Lu Y."/>
            <person name="Fan D."/>
            <person name="Liu Y."/>
            <person name="Guan J."/>
            <person name="Zhang Y."/>
            <person name="Yu S."/>
            <person name="Liu X."/>
            <person name="Zhang Y."/>
            <person name="Hong G."/>
            <person name="Han B."/>
            <person name="Choisne N."/>
            <person name="Demange N."/>
            <person name="Orjeda G."/>
            <person name="Samain S."/>
            <person name="Cattolico L."/>
            <person name="Pelletier E."/>
            <person name="Couloux A."/>
            <person name="Segurens B."/>
            <person name="Wincker P."/>
            <person name="D'Hont A."/>
            <person name="Scarpelli C."/>
            <person name="Weissenbach J."/>
            <person name="Salanoubat M."/>
            <person name="Quetier F."/>
            <person name="Yu Y."/>
            <person name="Kim H.R."/>
            <person name="Rambo T."/>
            <person name="Currie J."/>
            <person name="Collura K."/>
            <person name="Luo M."/>
            <person name="Yang T."/>
            <person name="Ammiraju J.S.S."/>
            <person name="Engler F."/>
            <person name="Soderlund C."/>
            <person name="Wing R.A."/>
            <person name="Palmer L.E."/>
            <person name="de la Bastide M."/>
            <person name="Spiegel L."/>
            <person name="Nascimento L."/>
            <person name="Zutavern T."/>
            <person name="O'Shaughnessy A."/>
            <person name="Dike S."/>
            <person name="Dedhia N."/>
            <person name="Preston R."/>
            <person name="Balija V."/>
            <person name="McCombie W.R."/>
            <person name="Chow T."/>
            <person name="Chen H."/>
            <person name="Chung M."/>
            <person name="Chen C."/>
            <person name="Shaw J."/>
            <person name="Wu H."/>
            <person name="Hsiao K."/>
            <person name="Chao Y."/>
            <person name="Chu M."/>
            <person name="Cheng C."/>
            <person name="Hour A."/>
            <person name="Lee P."/>
            <person name="Lin S."/>
            <person name="Lin Y."/>
            <person name="Liou J."/>
            <person name="Liu S."/>
            <person name="Hsing Y."/>
            <person name="Raghuvanshi S."/>
            <person name="Mohanty A."/>
            <person name="Bharti A.K."/>
            <person name="Gaur A."/>
            <person name="Gupta V."/>
            <person name="Kumar D."/>
            <person name="Ravi V."/>
            <person name="Vij S."/>
            <person name="Kapur A."/>
            <person name="Khurana P."/>
            <person name="Khurana P."/>
            <person name="Khurana J.P."/>
            <person name="Tyagi A.K."/>
            <person name="Gaikwad K."/>
            <person name="Singh A."/>
            <person name="Dalal V."/>
            <person name="Srivastava S."/>
            <person name="Dixit A."/>
            <person name="Pal A.K."/>
            <person name="Ghazi I.A."/>
            <person name="Yadav M."/>
            <person name="Pandit A."/>
            <person name="Bhargava A."/>
            <person name="Sureshbabu K."/>
            <person name="Batra K."/>
            <person name="Sharma T.R."/>
            <person name="Mohapatra T."/>
            <person name="Singh N.K."/>
            <person name="Messing J."/>
            <person name="Nelson A.B."/>
            <person name="Fuks G."/>
            <person name="Kavchok S."/>
            <person name="Keizer G."/>
            <person name="Linton E."/>
            <person name="Llaca V."/>
            <person name="Song R."/>
            <person name="Tanyolac B."/>
            <person name="Young S."/>
            <person name="Ho-Il K."/>
            <person name="Hahn J.H."/>
            <person name="Sangsakoo G."/>
            <person name="Vanavichit A."/>
            <person name="de Mattos Luiz.A.T."/>
            <person name="Zimmer P.D."/>
            <person name="Malone G."/>
            <person name="Dellagostin O."/>
            <person name="de Oliveira A.C."/>
            <person name="Bevan M."/>
            <person name="Bancroft I."/>
            <person name="Minx P."/>
            <person name="Cordum H."/>
            <person name="Wilson R."/>
            <person name="Cheng Z."/>
            <person name="Jin W."/>
            <person name="Jiang J."/>
            <person name="Leong S.A."/>
            <person name="Iwama H."/>
            <person name="Gojobori T."/>
            <person name="Itoh T."/>
            <person name="Niimura Y."/>
            <person name="Fujii Y."/>
            <person name="Habara T."/>
            <person name="Sakai H."/>
            <person name="Sato Y."/>
            <person name="Wilson G."/>
            <person name="Kumar K."/>
            <person name="McCouch S."/>
            <person name="Juretic N."/>
            <person name="Hoen D."/>
            <person name="Wright S."/>
            <person name="Bruskiewich R."/>
            <person name="Bureau T."/>
            <person name="Miyao A."/>
            <person name="Hirochika H."/>
            <person name="Nishikawa T."/>
            <person name="Kadowaki K."/>
            <person name="Sugiura M."/>
            <person name="Burr B."/>
            <person name="Sasaki T."/>
        </authorList>
    </citation>
    <scope>NUCLEOTIDE SEQUENCE [LARGE SCALE GENOMIC DNA]</scope>
    <source>
        <strain evidence="2">cv. Nipponbare</strain>
    </source>
</reference>
<evidence type="ECO:0000313" key="2">
    <source>
        <dbReference type="Proteomes" id="UP000059680"/>
    </source>
</evidence>
<proteinExistence type="predicted"/>
<dbReference type="AlphaFoldDB" id="A0A0P0XMH9"/>
<name>A0A0P0XMH9_ORYSJ</name>
<dbReference type="PaxDb" id="39947-A0A0P0XMH9"/>